<dbReference type="Pfam" id="PF00072">
    <property type="entry name" value="Response_reg"/>
    <property type="match status" value="1"/>
</dbReference>
<evidence type="ECO:0000256" key="4">
    <source>
        <dbReference type="ARBA" id="ARBA00048267"/>
    </source>
</evidence>
<dbReference type="CDD" id="cd16432">
    <property type="entry name" value="CheB_Rec"/>
    <property type="match status" value="1"/>
</dbReference>
<dbReference type="SUPFAM" id="SSF52172">
    <property type="entry name" value="CheY-like"/>
    <property type="match status" value="1"/>
</dbReference>
<dbReference type="InterPro" id="IPR035909">
    <property type="entry name" value="CheB_C"/>
</dbReference>
<keyword evidence="1 5" id="KW-0963">Cytoplasm</keyword>
<feature type="active site" evidence="5 6">
    <location>
        <position position="197"/>
    </location>
</feature>
<evidence type="ECO:0000256" key="6">
    <source>
        <dbReference type="PROSITE-ProRule" id="PRU00050"/>
    </source>
</evidence>
<evidence type="ECO:0000259" key="8">
    <source>
        <dbReference type="PROSITE" id="PS50110"/>
    </source>
</evidence>
<evidence type="ECO:0000256" key="1">
    <source>
        <dbReference type="ARBA" id="ARBA00022490"/>
    </source>
</evidence>
<dbReference type="EC" id="3.1.1.61" evidence="5"/>
<evidence type="ECO:0000256" key="5">
    <source>
        <dbReference type="HAMAP-Rule" id="MF_00099"/>
    </source>
</evidence>
<evidence type="ECO:0000259" key="9">
    <source>
        <dbReference type="PROSITE" id="PS50122"/>
    </source>
</evidence>
<accession>A0A563VKV5</accession>
<keyword evidence="11" id="KW-1185">Reference proteome</keyword>
<feature type="active site" evidence="5 6">
    <location>
        <position position="317"/>
    </location>
</feature>
<dbReference type="PIRSF" id="PIRSF000876">
    <property type="entry name" value="RR_chemtxs_CheB"/>
    <property type="match status" value="1"/>
</dbReference>
<dbReference type="CDD" id="cd17541">
    <property type="entry name" value="REC_CheB-like"/>
    <property type="match status" value="1"/>
</dbReference>
<dbReference type="InterPro" id="IPR000673">
    <property type="entry name" value="Sig_transdc_resp-reg_Me-estase"/>
</dbReference>
<comment type="catalytic activity">
    <reaction evidence="4 5">
        <text>[protein]-L-glutamate 5-O-methyl ester + H2O = L-glutamyl-[protein] + methanol + H(+)</text>
        <dbReference type="Rhea" id="RHEA:23236"/>
        <dbReference type="Rhea" id="RHEA-COMP:10208"/>
        <dbReference type="Rhea" id="RHEA-COMP:10311"/>
        <dbReference type="ChEBI" id="CHEBI:15377"/>
        <dbReference type="ChEBI" id="CHEBI:15378"/>
        <dbReference type="ChEBI" id="CHEBI:17790"/>
        <dbReference type="ChEBI" id="CHEBI:29973"/>
        <dbReference type="ChEBI" id="CHEBI:82795"/>
        <dbReference type="EC" id="3.1.1.61"/>
    </reaction>
</comment>
<dbReference type="GO" id="GO:0005737">
    <property type="term" value="C:cytoplasm"/>
    <property type="evidence" value="ECO:0007669"/>
    <property type="project" value="UniProtKB-SubCell"/>
</dbReference>
<evidence type="ECO:0000256" key="7">
    <source>
        <dbReference type="PROSITE-ProRule" id="PRU00169"/>
    </source>
</evidence>
<dbReference type="GO" id="GO:0000156">
    <property type="term" value="F:phosphorelay response regulator activity"/>
    <property type="evidence" value="ECO:0007669"/>
    <property type="project" value="InterPro"/>
</dbReference>
<comment type="catalytic activity">
    <reaction evidence="5">
        <text>L-glutaminyl-[protein] + H2O = L-glutamyl-[protein] + NH4(+)</text>
        <dbReference type="Rhea" id="RHEA:16441"/>
        <dbReference type="Rhea" id="RHEA-COMP:10207"/>
        <dbReference type="Rhea" id="RHEA-COMP:10208"/>
        <dbReference type="ChEBI" id="CHEBI:15377"/>
        <dbReference type="ChEBI" id="CHEBI:28938"/>
        <dbReference type="ChEBI" id="CHEBI:29973"/>
        <dbReference type="ChEBI" id="CHEBI:30011"/>
        <dbReference type="EC" id="3.5.1.44"/>
    </reaction>
</comment>
<dbReference type="HAMAP" id="MF_00099">
    <property type="entry name" value="CheB_chemtxs"/>
    <property type="match status" value="1"/>
</dbReference>
<dbReference type="AlphaFoldDB" id="A0A563VKV5"/>
<name>A0A563VKV5_9CYAN</name>
<keyword evidence="3 5" id="KW-0378">Hydrolase</keyword>
<dbReference type="PROSITE" id="PS50110">
    <property type="entry name" value="RESPONSE_REGULATORY"/>
    <property type="match status" value="1"/>
</dbReference>
<evidence type="ECO:0000313" key="10">
    <source>
        <dbReference type="EMBL" id="VEP12069.1"/>
    </source>
</evidence>
<feature type="active site" evidence="5 6">
    <location>
        <position position="224"/>
    </location>
</feature>
<comment type="similarity">
    <text evidence="5">Belongs to the CheB family.</text>
</comment>
<dbReference type="SUPFAM" id="SSF52738">
    <property type="entry name" value="Methylesterase CheB, C-terminal domain"/>
    <property type="match status" value="1"/>
</dbReference>
<dbReference type="InterPro" id="IPR011006">
    <property type="entry name" value="CheY-like_superfamily"/>
</dbReference>
<dbReference type="GO" id="GO:0006935">
    <property type="term" value="P:chemotaxis"/>
    <property type="evidence" value="ECO:0007669"/>
    <property type="project" value="UniProtKB-UniRule"/>
</dbReference>
<evidence type="ECO:0000256" key="3">
    <source>
        <dbReference type="ARBA" id="ARBA00022801"/>
    </source>
</evidence>
<dbReference type="Gene3D" id="3.40.50.180">
    <property type="entry name" value="Methylesterase CheB, C-terminal domain"/>
    <property type="match status" value="1"/>
</dbReference>
<protein>
    <recommendedName>
        <fullName evidence="5">Protein-glutamate methylesterase/protein-glutamine glutaminase</fullName>
        <ecNumber evidence="5">3.1.1.61</ecNumber>
        <ecNumber evidence="5">3.5.1.44</ecNumber>
    </recommendedName>
</protein>
<comment type="subcellular location">
    <subcellularLocation>
        <location evidence="5">Cytoplasm</location>
    </subcellularLocation>
</comment>
<gene>
    <name evidence="5 10" type="primary">cheB</name>
    <name evidence="10" type="ORF">H1P_1310007</name>
</gene>
<keyword evidence="5 7" id="KW-0597">Phosphoprotein</keyword>
<dbReference type="Pfam" id="PF01339">
    <property type="entry name" value="CheB_methylest"/>
    <property type="match status" value="1"/>
</dbReference>
<evidence type="ECO:0000256" key="2">
    <source>
        <dbReference type="ARBA" id="ARBA00022500"/>
    </source>
</evidence>
<dbReference type="PANTHER" id="PTHR42872:SF6">
    <property type="entry name" value="PROTEIN-GLUTAMATE METHYLESTERASE_PROTEIN-GLUTAMINE GLUTAMINASE"/>
    <property type="match status" value="1"/>
</dbReference>
<organism evidence="10 11">
    <name type="scientific">Hyella patelloides LEGE 07179</name>
    <dbReference type="NCBI Taxonomy" id="945734"/>
    <lineage>
        <taxon>Bacteria</taxon>
        <taxon>Bacillati</taxon>
        <taxon>Cyanobacteriota</taxon>
        <taxon>Cyanophyceae</taxon>
        <taxon>Pleurocapsales</taxon>
        <taxon>Hyellaceae</taxon>
        <taxon>Hyella</taxon>
    </lineage>
</organism>
<feature type="domain" description="CheB-type methylesterase" evidence="9">
    <location>
        <begin position="185"/>
        <end position="374"/>
    </location>
</feature>
<dbReference type="RefSeq" id="WP_144869898.1">
    <property type="nucleotide sequence ID" value="NZ_LR213884.1"/>
</dbReference>
<comment type="function">
    <text evidence="5">Involved in chemotaxis. Part of a chemotaxis signal transduction system that modulates chemotaxis in response to various stimuli. Catalyzes the demethylation of specific methylglutamate residues introduced into the chemoreceptors (methyl-accepting chemotaxis proteins or MCP) by CheR. Also mediates the irreversible deamidation of specific glutamine residues to glutamic acid.</text>
</comment>
<dbReference type="OrthoDB" id="9793421at2"/>
<dbReference type="Proteomes" id="UP000320055">
    <property type="component" value="Unassembled WGS sequence"/>
</dbReference>
<dbReference type="InterPro" id="IPR001789">
    <property type="entry name" value="Sig_transdc_resp-reg_receiver"/>
</dbReference>
<feature type="modified residue" description="4-aspartylphosphate" evidence="5 7">
    <location>
        <position position="57"/>
    </location>
</feature>
<dbReference type="EC" id="3.5.1.44" evidence="5"/>
<comment type="PTM">
    <text evidence="5">Phosphorylated by CheA. Phosphorylation of the N-terminal regulatory domain activates the methylesterase activity.</text>
</comment>
<reference evidence="10 11" key="1">
    <citation type="submission" date="2019-01" db="EMBL/GenBank/DDBJ databases">
        <authorList>
            <person name="Brito A."/>
        </authorList>
    </citation>
    <scope>NUCLEOTIDE SEQUENCE [LARGE SCALE GENOMIC DNA]</scope>
    <source>
        <strain evidence="10">1</strain>
    </source>
</reference>
<comment type="domain">
    <text evidence="5">Contains a C-terminal catalytic domain, and an N-terminal region which modulates catalytic activity.</text>
</comment>
<feature type="domain" description="Response regulatory" evidence="8">
    <location>
        <begin position="6"/>
        <end position="124"/>
    </location>
</feature>
<sequence length="374" mass="41200">MKVPIKVFLVEDSPVALTILQRILASSPEIEIVGTASDGISALKHIPRLKPDVVCTDLLMGKMDGLELTKKLMAEFPKPILVISDVVTANDTQKIGQLLDAGIVDVFPKPTTGFIQDYEQQKNDLIYKIKIISGVKVFTKRNYERNHINNNRKTDTSQRLLRRTTTEPALTVGQNTNYKPLINQKITNYQIVAIGVSTGGPKAMQQIVSKLPANFPLPIVCTQHISTGFLKSLISWLSLETKLKIKIAELGEKPLPGIVYYAPEQYHLEIDNKGRFAYSQAPPIDSHCPSVNIMMQSLAQFYGKSTIGILLTGMGKDGVTGMQDIYHSGGLTIAQDEASSIIFGMPQEAIKSGIVQQVLPLKDIAPFLIRQVGY</sequence>
<evidence type="ECO:0000313" key="11">
    <source>
        <dbReference type="Proteomes" id="UP000320055"/>
    </source>
</evidence>
<proteinExistence type="inferred from homology"/>
<dbReference type="PANTHER" id="PTHR42872">
    <property type="entry name" value="PROTEIN-GLUTAMATE METHYLESTERASE/PROTEIN-GLUTAMINE GLUTAMINASE"/>
    <property type="match status" value="1"/>
</dbReference>
<dbReference type="InterPro" id="IPR008248">
    <property type="entry name" value="CheB-like"/>
</dbReference>
<dbReference type="GO" id="GO:0008984">
    <property type="term" value="F:protein-glutamate methylesterase activity"/>
    <property type="evidence" value="ECO:0007669"/>
    <property type="project" value="UniProtKB-UniRule"/>
</dbReference>
<dbReference type="PROSITE" id="PS50122">
    <property type="entry name" value="CHEB"/>
    <property type="match status" value="1"/>
</dbReference>
<dbReference type="EMBL" id="CAACVJ010000037">
    <property type="protein sequence ID" value="VEP12069.1"/>
    <property type="molecule type" value="Genomic_DNA"/>
</dbReference>
<dbReference type="SMART" id="SM00448">
    <property type="entry name" value="REC"/>
    <property type="match status" value="1"/>
</dbReference>
<dbReference type="Gene3D" id="3.40.50.2300">
    <property type="match status" value="1"/>
</dbReference>
<keyword evidence="2 5" id="KW-0145">Chemotaxis</keyword>
<dbReference type="GO" id="GO:0050568">
    <property type="term" value="F:protein-glutamine glutaminase activity"/>
    <property type="evidence" value="ECO:0007669"/>
    <property type="project" value="UniProtKB-UniRule"/>
</dbReference>
<dbReference type="NCBIfam" id="NF001965">
    <property type="entry name" value="PRK00742.1"/>
    <property type="match status" value="1"/>
</dbReference>